<dbReference type="GO" id="GO:0030178">
    <property type="term" value="P:negative regulation of Wnt signaling pathway"/>
    <property type="evidence" value="ECO:0007669"/>
    <property type="project" value="InterPro"/>
</dbReference>
<keyword evidence="4" id="KW-0472">Membrane</keyword>
<proteinExistence type="predicted"/>
<organism evidence="8 9">
    <name type="scientific">Phaedon cochleariae</name>
    <name type="common">Mustard beetle</name>
    <dbReference type="NCBI Taxonomy" id="80249"/>
    <lineage>
        <taxon>Eukaryota</taxon>
        <taxon>Metazoa</taxon>
        <taxon>Ecdysozoa</taxon>
        <taxon>Arthropoda</taxon>
        <taxon>Hexapoda</taxon>
        <taxon>Insecta</taxon>
        <taxon>Pterygota</taxon>
        <taxon>Neoptera</taxon>
        <taxon>Endopterygota</taxon>
        <taxon>Coleoptera</taxon>
        <taxon>Polyphaga</taxon>
        <taxon>Cucujiformia</taxon>
        <taxon>Chrysomeloidea</taxon>
        <taxon>Chrysomelidae</taxon>
        <taxon>Chrysomelinae</taxon>
        <taxon>Chrysomelini</taxon>
        <taxon>Phaedon</taxon>
    </lineage>
</organism>
<dbReference type="OrthoDB" id="5985602at2759"/>
<dbReference type="AlphaFoldDB" id="A0A9P0GRV6"/>
<keyword evidence="9" id="KW-1185">Reference proteome</keyword>
<sequence length="520" mass="59436">MLWLCWIVFLVGVHISSTSQCGKLSTLASFEDHKTIVETSLNLLAGSWISEGCEIRPGPEYILRSYTFDDTGKFQLIQHHYWDDSCTSPQLSVIAHGRIQLRDSLVQPGAANAVLRVGNVTVVPQDDSAAKELDRVVAMECPGRYWKPWRRYEEHTIYDSRYDEKRRFTNLWASSYDQINQHPGNPKLDNPYFSDITCLGSLKWAFNELKLLKIQLRPILDDLKRKPMPMKMELLLGDIHSNFKLREYYNPTSFQVPLIKRVKDDVVFINRHSFRIKNPNTIPASIFTTGRAPPHLIEKPHLPPYVWGEWTSTRCEVRPMGLYLTRRFSFFSEDSTWIGDHKFYSDPFCKIPKFIVTAAGHFALVGPNKEMKGTTDIDFHIERASLTVLDQRMIHDMRLQGLCGLDQWKVNVPKELSSTNGCAPLGISLPSVLKDVVKLEMDYRGSCMLFLGQVDTDGLPSASNERPSAFQLPLVRCGDVATYSQSLRDILNKDIYHNGVAKSMFSLCSIILLMTLSFFR</sequence>
<dbReference type="SMART" id="SM01352">
    <property type="entry name" value="APCDDC"/>
    <property type="match status" value="2"/>
</dbReference>
<gene>
    <name evidence="8" type="ORF">PHAECO_LOCUS6852</name>
</gene>
<evidence type="ECO:0000259" key="7">
    <source>
        <dbReference type="SMART" id="SM01352"/>
    </source>
</evidence>
<protein>
    <recommendedName>
        <fullName evidence="7">APCDD1 domain-containing protein</fullName>
    </recommendedName>
</protein>
<dbReference type="Proteomes" id="UP001153737">
    <property type="component" value="Chromosome 2"/>
</dbReference>
<dbReference type="InterPro" id="IPR042425">
    <property type="entry name" value="APCDD1"/>
</dbReference>
<feature type="chain" id="PRO_5040124653" description="APCDD1 domain-containing protein" evidence="6">
    <location>
        <begin position="19"/>
        <end position="520"/>
    </location>
</feature>
<evidence type="ECO:0000313" key="8">
    <source>
        <dbReference type="EMBL" id="CAH1155311.1"/>
    </source>
</evidence>
<reference evidence="8" key="2">
    <citation type="submission" date="2022-10" db="EMBL/GenBank/DDBJ databases">
        <authorList>
            <consortium name="ENA_rothamsted_submissions"/>
            <consortium name="culmorum"/>
            <person name="King R."/>
        </authorList>
    </citation>
    <scope>NUCLEOTIDE SEQUENCE</scope>
</reference>
<keyword evidence="3 6" id="KW-0732">Signal</keyword>
<evidence type="ECO:0000256" key="6">
    <source>
        <dbReference type="SAM" id="SignalP"/>
    </source>
</evidence>
<feature type="domain" description="APCDD1" evidence="7">
    <location>
        <begin position="288"/>
        <end position="503"/>
    </location>
</feature>
<name>A0A9P0GRV6_PHACE</name>
<dbReference type="EMBL" id="OU896708">
    <property type="protein sequence ID" value="CAH1155311.1"/>
    <property type="molecule type" value="Genomic_DNA"/>
</dbReference>
<dbReference type="PANTHER" id="PTHR31021:SF1">
    <property type="entry name" value="CHROMOSOME UNDETERMINED SCAFFOLD_56, WHOLE GENOME SHOTGUN SEQUENCE"/>
    <property type="match status" value="1"/>
</dbReference>
<evidence type="ECO:0000256" key="3">
    <source>
        <dbReference type="ARBA" id="ARBA00022729"/>
    </source>
</evidence>
<accession>A0A9P0GRV6</accession>
<dbReference type="Pfam" id="PF14921">
    <property type="entry name" value="APCDDC"/>
    <property type="match status" value="2"/>
</dbReference>
<comment type="subcellular location">
    <subcellularLocation>
        <location evidence="1">Membrane</location>
        <topology evidence="1">Single-pass membrane protein</topology>
    </subcellularLocation>
</comment>
<keyword evidence="5" id="KW-0325">Glycoprotein</keyword>
<evidence type="ECO:0000313" key="9">
    <source>
        <dbReference type="Proteomes" id="UP001153737"/>
    </source>
</evidence>
<keyword evidence="2" id="KW-0812">Transmembrane</keyword>
<evidence type="ECO:0000256" key="4">
    <source>
        <dbReference type="ARBA" id="ARBA00023136"/>
    </source>
</evidence>
<dbReference type="GO" id="GO:0017147">
    <property type="term" value="F:Wnt-protein binding"/>
    <property type="evidence" value="ECO:0007669"/>
    <property type="project" value="InterPro"/>
</dbReference>
<feature type="domain" description="APCDD1" evidence="7">
    <location>
        <begin position="20"/>
        <end position="284"/>
    </location>
</feature>
<feature type="signal peptide" evidence="6">
    <location>
        <begin position="1"/>
        <end position="18"/>
    </location>
</feature>
<reference evidence="8" key="1">
    <citation type="submission" date="2022-01" db="EMBL/GenBank/DDBJ databases">
        <authorList>
            <person name="King R."/>
        </authorList>
    </citation>
    <scope>NUCLEOTIDE SEQUENCE</scope>
</reference>
<evidence type="ECO:0000256" key="5">
    <source>
        <dbReference type="ARBA" id="ARBA00023180"/>
    </source>
</evidence>
<evidence type="ECO:0000256" key="2">
    <source>
        <dbReference type="ARBA" id="ARBA00022692"/>
    </source>
</evidence>
<dbReference type="PANTHER" id="PTHR31021">
    <property type="entry name" value="ADENOMATOSIS POLYPOSIS COLI DOWN-REGULATED 1"/>
    <property type="match status" value="1"/>
</dbReference>
<dbReference type="InterPro" id="IPR029405">
    <property type="entry name" value="APCDD1_dom"/>
</dbReference>
<evidence type="ECO:0000256" key="1">
    <source>
        <dbReference type="ARBA" id="ARBA00004167"/>
    </source>
</evidence>
<dbReference type="GO" id="GO:0005886">
    <property type="term" value="C:plasma membrane"/>
    <property type="evidence" value="ECO:0007669"/>
    <property type="project" value="InterPro"/>
</dbReference>